<sequence>MHDIHSSCHMKNKNSTGHAKYIEG</sequence>
<organism evidence="2">
    <name type="scientific">Arundo donax</name>
    <name type="common">Giant reed</name>
    <name type="synonym">Donax arundinaceus</name>
    <dbReference type="NCBI Taxonomy" id="35708"/>
    <lineage>
        <taxon>Eukaryota</taxon>
        <taxon>Viridiplantae</taxon>
        <taxon>Streptophyta</taxon>
        <taxon>Embryophyta</taxon>
        <taxon>Tracheophyta</taxon>
        <taxon>Spermatophyta</taxon>
        <taxon>Magnoliopsida</taxon>
        <taxon>Liliopsida</taxon>
        <taxon>Poales</taxon>
        <taxon>Poaceae</taxon>
        <taxon>PACMAD clade</taxon>
        <taxon>Arundinoideae</taxon>
        <taxon>Arundineae</taxon>
        <taxon>Arundo</taxon>
    </lineage>
</organism>
<protein>
    <submittedName>
        <fullName evidence="2">Uncharacterized protein</fullName>
    </submittedName>
</protein>
<accession>A0A0A9BCW9</accession>
<reference evidence="2" key="2">
    <citation type="journal article" date="2015" name="Data Brief">
        <title>Shoot transcriptome of the giant reed, Arundo donax.</title>
        <authorList>
            <person name="Barrero R.A."/>
            <person name="Guerrero F.D."/>
            <person name="Moolhuijzen P."/>
            <person name="Goolsby J.A."/>
            <person name="Tidwell J."/>
            <person name="Bellgard S.E."/>
            <person name="Bellgard M.I."/>
        </authorList>
    </citation>
    <scope>NUCLEOTIDE SEQUENCE</scope>
    <source>
        <tissue evidence="2">Shoot tissue taken approximately 20 cm above the soil surface</tissue>
    </source>
</reference>
<reference evidence="2" key="1">
    <citation type="submission" date="2014-09" db="EMBL/GenBank/DDBJ databases">
        <authorList>
            <person name="Magalhaes I.L.F."/>
            <person name="Oliveira U."/>
            <person name="Santos F.R."/>
            <person name="Vidigal T.H.D.A."/>
            <person name="Brescovit A.D."/>
            <person name="Santos A.J."/>
        </authorList>
    </citation>
    <scope>NUCLEOTIDE SEQUENCE</scope>
    <source>
        <tissue evidence="2">Shoot tissue taken approximately 20 cm above the soil surface</tissue>
    </source>
</reference>
<name>A0A0A9BCW9_ARUDO</name>
<evidence type="ECO:0000313" key="2">
    <source>
        <dbReference type="EMBL" id="JAD61834.1"/>
    </source>
</evidence>
<dbReference type="AlphaFoldDB" id="A0A0A9BCW9"/>
<feature type="region of interest" description="Disordered" evidence="1">
    <location>
        <begin position="1"/>
        <end position="24"/>
    </location>
</feature>
<dbReference type="EMBL" id="GBRH01236061">
    <property type="protein sequence ID" value="JAD61834.1"/>
    <property type="molecule type" value="Transcribed_RNA"/>
</dbReference>
<evidence type="ECO:0000256" key="1">
    <source>
        <dbReference type="SAM" id="MobiDB-lite"/>
    </source>
</evidence>
<proteinExistence type="predicted"/>